<keyword evidence="1" id="KW-0547">Nucleotide-binding</keyword>
<reference evidence="4" key="2">
    <citation type="submission" date="2023-06" db="EMBL/GenBank/DDBJ databases">
        <authorList>
            <person name="Swenson N.G."/>
            <person name="Wegrzyn J.L."/>
            <person name="Mcevoy S.L."/>
        </authorList>
    </citation>
    <scope>NUCLEOTIDE SEQUENCE</scope>
    <source>
        <strain evidence="4">NS2018</strain>
        <tissue evidence="4">Leaf</tissue>
    </source>
</reference>
<evidence type="ECO:0000259" key="3">
    <source>
        <dbReference type="Pfam" id="PF00448"/>
    </source>
</evidence>
<reference evidence="4" key="1">
    <citation type="journal article" date="2022" name="Plant J.">
        <title>Strategies of tolerance reflected in two North American maple genomes.</title>
        <authorList>
            <person name="McEvoy S.L."/>
            <person name="Sezen U.U."/>
            <person name="Trouern-Trend A."/>
            <person name="McMahon S.M."/>
            <person name="Schaberg P.G."/>
            <person name="Yang J."/>
            <person name="Wegrzyn J.L."/>
            <person name="Swenson N.G."/>
        </authorList>
    </citation>
    <scope>NUCLEOTIDE SEQUENCE</scope>
    <source>
        <strain evidence="4">NS2018</strain>
    </source>
</reference>
<comment type="caution">
    <text evidence="4">The sequence shown here is derived from an EMBL/GenBank/DDBJ whole genome shotgun (WGS) entry which is preliminary data.</text>
</comment>
<dbReference type="PANTHER" id="PTHR11564:SF5">
    <property type="entry name" value="SIGNAL RECOGNITION PARTICLE SUBUNIT SRP54"/>
    <property type="match status" value="1"/>
</dbReference>
<dbReference type="Proteomes" id="UP001168877">
    <property type="component" value="Unassembled WGS sequence"/>
</dbReference>
<dbReference type="PANTHER" id="PTHR11564">
    <property type="entry name" value="SIGNAL RECOGNITION PARTICLE 54K PROTEIN SRP54"/>
    <property type="match status" value="1"/>
</dbReference>
<dbReference type="AlphaFoldDB" id="A0AA39S3U2"/>
<dbReference type="GO" id="GO:0048500">
    <property type="term" value="C:signal recognition particle"/>
    <property type="evidence" value="ECO:0007669"/>
    <property type="project" value="InterPro"/>
</dbReference>
<protein>
    <recommendedName>
        <fullName evidence="3">SRP54-type proteins GTP-binding domain-containing protein</fullName>
    </recommendedName>
</protein>
<dbReference type="GO" id="GO:0005525">
    <property type="term" value="F:GTP binding"/>
    <property type="evidence" value="ECO:0007669"/>
    <property type="project" value="UniProtKB-KW"/>
</dbReference>
<keyword evidence="2" id="KW-0342">GTP-binding</keyword>
<dbReference type="GO" id="GO:0006614">
    <property type="term" value="P:SRP-dependent cotranslational protein targeting to membrane"/>
    <property type="evidence" value="ECO:0007669"/>
    <property type="project" value="InterPro"/>
</dbReference>
<dbReference type="Gene3D" id="3.40.50.300">
    <property type="entry name" value="P-loop containing nucleotide triphosphate hydrolases"/>
    <property type="match status" value="1"/>
</dbReference>
<dbReference type="SUPFAM" id="SSF52540">
    <property type="entry name" value="P-loop containing nucleoside triphosphate hydrolases"/>
    <property type="match status" value="1"/>
</dbReference>
<organism evidence="4 5">
    <name type="scientific">Acer saccharum</name>
    <name type="common">Sugar maple</name>
    <dbReference type="NCBI Taxonomy" id="4024"/>
    <lineage>
        <taxon>Eukaryota</taxon>
        <taxon>Viridiplantae</taxon>
        <taxon>Streptophyta</taxon>
        <taxon>Embryophyta</taxon>
        <taxon>Tracheophyta</taxon>
        <taxon>Spermatophyta</taxon>
        <taxon>Magnoliopsida</taxon>
        <taxon>eudicotyledons</taxon>
        <taxon>Gunneridae</taxon>
        <taxon>Pentapetalae</taxon>
        <taxon>rosids</taxon>
        <taxon>malvids</taxon>
        <taxon>Sapindales</taxon>
        <taxon>Sapindaceae</taxon>
        <taxon>Hippocastanoideae</taxon>
        <taxon>Acereae</taxon>
        <taxon>Acer</taxon>
    </lineage>
</organism>
<dbReference type="GO" id="GO:0003924">
    <property type="term" value="F:GTPase activity"/>
    <property type="evidence" value="ECO:0007669"/>
    <property type="project" value="InterPro"/>
</dbReference>
<name>A0AA39S3U2_ACESA</name>
<feature type="domain" description="SRP54-type proteins GTP-binding" evidence="3">
    <location>
        <begin position="53"/>
        <end position="99"/>
    </location>
</feature>
<evidence type="ECO:0000313" key="5">
    <source>
        <dbReference type="Proteomes" id="UP001168877"/>
    </source>
</evidence>
<proteinExistence type="predicted"/>
<keyword evidence="5" id="KW-1185">Reference proteome</keyword>
<evidence type="ECO:0000313" key="4">
    <source>
        <dbReference type="EMBL" id="KAK0582870.1"/>
    </source>
</evidence>
<sequence>MEVAQFSTVASRNFLATSHSISTNRSLCNSRRLAGKSTKFVSSWTGSSTASRVGKTIVSAKLAYYLKKQGKSYMLVAGDVYRPAAIDQLVILGEQVLIQCHLPAHWVLCHVLLKEEKVLLFEGRELVIG</sequence>
<dbReference type="InterPro" id="IPR022941">
    <property type="entry name" value="SRP54"/>
</dbReference>
<evidence type="ECO:0000256" key="2">
    <source>
        <dbReference type="ARBA" id="ARBA00023134"/>
    </source>
</evidence>
<gene>
    <name evidence="4" type="ORF">LWI29_030566</name>
</gene>
<dbReference type="InterPro" id="IPR027417">
    <property type="entry name" value="P-loop_NTPase"/>
</dbReference>
<accession>A0AA39S3U2</accession>
<evidence type="ECO:0000256" key="1">
    <source>
        <dbReference type="ARBA" id="ARBA00022741"/>
    </source>
</evidence>
<dbReference type="Pfam" id="PF00448">
    <property type="entry name" value="SRP54"/>
    <property type="match status" value="1"/>
</dbReference>
<dbReference type="InterPro" id="IPR000897">
    <property type="entry name" value="SRP54_GTPase_dom"/>
</dbReference>
<dbReference type="EMBL" id="JAUESC010000384">
    <property type="protein sequence ID" value="KAK0582870.1"/>
    <property type="molecule type" value="Genomic_DNA"/>
</dbReference>